<protein>
    <submittedName>
        <fullName evidence="1">Uncharacterized protein</fullName>
    </submittedName>
</protein>
<dbReference type="AlphaFoldDB" id="A0AAN6F548"/>
<organism evidence="1 2">
    <name type="scientific">Friedmanniomyces endolithicus</name>
    <dbReference type="NCBI Taxonomy" id="329885"/>
    <lineage>
        <taxon>Eukaryota</taxon>
        <taxon>Fungi</taxon>
        <taxon>Dikarya</taxon>
        <taxon>Ascomycota</taxon>
        <taxon>Pezizomycotina</taxon>
        <taxon>Dothideomycetes</taxon>
        <taxon>Dothideomycetidae</taxon>
        <taxon>Mycosphaerellales</taxon>
        <taxon>Teratosphaeriaceae</taxon>
        <taxon>Friedmanniomyces</taxon>
    </lineage>
</organism>
<name>A0AAN6F548_9PEZI</name>
<sequence>MQMFGLDDMMTGFDNSFPGLWTDIDFGTISRSGDVSGLVTPAENVVPPNAKRAMEVITDWTTSQRTLQQHEDLRDLSFDWCSATPDPRMYDLDVLDIWIDIAVRSIGTFFPVFENFQVEEGTTDALYVAIAAVGGVYCNVENSFHLAKVMFNDARRWIQFVLLEIYGIVSGDKRSFDFADVFHTDLLQVVRHLVDASAAAEPEARRDREIQL</sequence>
<dbReference type="Proteomes" id="UP001168146">
    <property type="component" value="Unassembled WGS sequence"/>
</dbReference>
<evidence type="ECO:0000313" key="2">
    <source>
        <dbReference type="Proteomes" id="UP001168146"/>
    </source>
</evidence>
<proteinExistence type="predicted"/>
<gene>
    <name evidence="1" type="ORF">LTR82_018177</name>
</gene>
<evidence type="ECO:0000313" key="1">
    <source>
        <dbReference type="EMBL" id="KAK0301672.1"/>
    </source>
</evidence>
<reference evidence="1" key="1">
    <citation type="submission" date="2021-12" db="EMBL/GenBank/DDBJ databases">
        <title>Black yeast isolated from Biological Soil Crust.</title>
        <authorList>
            <person name="Kurbessoian T."/>
        </authorList>
    </citation>
    <scope>NUCLEOTIDE SEQUENCE</scope>
    <source>
        <strain evidence="1">CCFEE 5208</strain>
    </source>
</reference>
<dbReference type="EMBL" id="JASUXU010000309">
    <property type="protein sequence ID" value="KAK0301672.1"/>
    <property type="molecule type" value="Genomic_DNA"/>
</dbReference>
<accession>A0AAN6F548</accession>
<comment type="caution">
    <text evidence="1">The sequence shown here is derived from an EMBL/GenBank/DDBJ whole genome shotgun (WGS) entry which is preliminary data.</text>
</comment>